<proteinExistence type="predicted"/>
<evidence type="ECO:0000313" key="2">
    <source>
        <dbReference type="Proteomes" id="UP000230611"/>
    </source>
</evidence>
<dbReference type="Proteomes" id="UP000230611">
    <property type="component" value="Unassembled WGS sequence"/>
</dbReference>
<accession>A0A2M8AH31</accession>
<gene>
    <name evidence="1" type="ORF">CO116_01985</name>
</gene>
<reference evidence="2" key="1">
    <citation type="submission" date="2017-09" db="EMBL/GenBank/DDBJ databases">
        <title>Depth-based differentiation of microbial function through sediment-hosted aquifers and enrichment of novel symbionts in the deep terrestrial subsurface.</title>
        <authorList>
            <person name="Probst A.J."/>
            <person name="Ladd B."/>
            <person name="Jarett J.K."/>
            <person name="Geller-Mcgrath D.E."/>
            <person name="Sieber C.M.K."/>
            <person name="Emerson J.B."/>
            <person name="Anantharaman K."/>
            <person name="Thomas B.C."/>
            <person name="Malmstrom R."/>
            <person name="Stieglmeier M."/>
            <person name="Klingl A."/>
            <person name="Woyke T."/>
            <person name="Ryan C.M."/>
            <person name="Banfield J.F."/>
        </authorList>
    </citation>
    <scope>NUCLEOTIDE SEQUENCE [LARGE SCALE GENOMIC DNA]</scope>
</reference>
<organism evidence="1 2">
    <name type="scientific">Candidatus Falkowbacteria bacterium CG_4_9_14_3_um_filter_38_19</name>
    <dbReference type="NCBI Taxonomy" id="1974559"/>
    <lineage>
        <taxon>Bacteria</taxon>
        <taxon>Candidatus Falkowiibacteriota</taxon>
    </lineage>
</organism>
<evidence type="ECO:0000313" key="1">
    <source>
        <dbReference type="EMBL" id="PJB16661.1"/>
    </source>
</evidence>
<sequence>MDSAEFNKIEKFVLAQIFQIFSDIFDSTQILNNNSRLIKSQLCLVLIAADSFSRFYIVLTDENYNINNEKSNNETRFRSWLDKFVLNNTKKIAIII</sequence>
<protein>
    <submittedName>
        <fullName evidence="1">Uncharacterized protein</fullName>
    </submittedName>
</protein>
<comment type="caution">
    <text evidence="1">The sequence shown here is derived from an EMBL/GenBank/DDBJ whole genome shotgun (WGS) entry which is preliminary data.</text>
</comment>
<name>A0A2M8AH31_9BACT</name>
<dbReference type="EMBL" id="PFUO01000095">
    <property type="protein sequence ID" value="PJB16661.1"/>
    <property type="molecule type" value="Genomic_DNA"/>
</dbReference>
<dbReference type="AlphaFoldDB" id="A0A2M8AH31"/>